<evidence type="ECO:0000256" key="3">
    <source>
        <dbReference type="ARBA" id="ARBA00022884"/>
    </source>
</evidence>
<dbReference type="SUPFAM" id="SSF117130">
    <property type="entry name" value="CsrA-like"/>
    <property type="match status" value="1"/>
</dbReference>
<dbReference type="GO" id="GO:0005829">
    <property type="term" value="C:cytosol"/>
    <property type="evidence" value="ECO:0007669"/>
    <property type="project" value="TreeGrafter"/>
</dbReference>
<comment type="caution">
    <text evidence="6">The sequence shown here is derived from an EMBL/GenBank/DDBJ whole genome shotgun (WGS) entry which is preliminary data.</text>
</comment>
<protein>
    <recommendedName>
        <fullName evidence="4">Translational regulator CsrA</fullName>
    </recommendedName>
</protein>
<accession>A0A2S8F0F1</accession>
<comment type="similarity">
    <text evidence="4">Belongs to the CsrA/RsmA family.</text>
</comment>
<keyword evidence="3 4" id="KW-0694">RNA-binding</keyword>
<evidence type="ECO:0000313" key="7">
    <source>
        <dbReference type="Proteomes" id="UP000240009"/>
    </source>
</evidence>
<dbReference type="Gene3D" id="2.60.40.4380">
    <property type="entry name" value="Translational regulator CsrA"/>
    <property type="match status" value="1"/>
</dbReference>
<dbReference type="Proteomes" id="UP000240009">
    <property type="component" value="Unassembled WGS sequence"/>
</dbReference>
<keyword evidence="2 4" id="KW-0810">Translation regulation</keyword>
<dbReference type="Pfam" id="PF02599">
    <property type="entry name" value="CsrA"/>
    <property type="match status" value="1"/>
</dbReference>
<dbReference type="PANTHER" id="PTHR34984:SF1">
    <property type="entry name" value="CARBON STORAGE REGULATOR"/>
    <property type="match status" value="1"/>
</dbReference>
<dbReference type="InterPro" id="IPR036107">
    <property type="entry name" value="CsrA_sf"/>
</dbReference>
<name>A0A2S8F0F1_9BACT</name>
<proteinExistence type="inferred from homology"/>
<dbReference type="RefSeq" id="WP_105358244.1">
    <property type="nucleotide sequence ID" value="NZ_PUIA01000074.1"/>
</dbReference>
<keyword evidence="1 4" id="KW-0963">Cytoplasm</keyword>
<dbReference type="GO" id="GO:1902208">
    <property type="term" value="P:regulation of bacterial-type flagellum assembly"/>
    <property type="evidence" value="ECO:0007669"/>
    <property type="project" value="UniProtKB-UniRule"/>
</dbReference>
<evidence type="ECO:0000256" key="5">
    <source>
        <dbReference type="SAM" id="MobiDB-lite"/>
    </source>
</evidence>
<comment type="subcellular location">
    <subcellularLocation>
        <location evidence="4">Cytoplasm</location>
    </subcellularLocation>
</comment>
<comment type="function">
    <text evidence="4">A translational regulator that binds mRNA to regulate translation initiation and/or mRNA stability. Usually binds in the 5'-UTR at or near the Shine-Dalgarno sequence preventing ribosome-binding, thus repressing translation. Its main target seems to be the major flagellin gene, while its function is anatagonized by FliW.</text>
</comment>
<dbReference type="GO" id="GO:0006109">
    <property type="term" value="P:regulation of carbohydrate metabolic process"/>
    <property type="evidence" value="ECO:0007669"/>
    <property type="project" value="InterPro"/>
</dbReference>
<evidence type="ECO:0000256" key="1">
    <source>
        <dbReference type="ARBA" id="ARBA00022490"/>
    </source>
</evidence>
<dbReference type="HAMAP" id="MF_00167">
    <property type="entry name" value="CsrA"/>
    <property type="match status" value="1"/>
</dbReference>
<sequence length="89" mass="9502">MLVLSRKASQTIQIGTDVTLTVLGVSGNTVRLGIEAPIEVPIRRGELRDESKQPSWGAPVTFPNPIDPTPKPDLQSALLNVPASVIHVP</sequence>
<gene>
    <name evidence="4" type="primary">csrA</name>
    <name evidence="6" type="ORF">C5Y96_22775</name>
</gene>
<organism evidence="6 7">
    <name type="scientific">Blastopirellula marina</name>
    <dbReference type="NCBI Taxonomy" id="124"/>
    <lineage>
        <taxon>Bacteria</taxon>
        <taxon>Pseudomonadati</taxon>
        <taxon>Planctomycetota</taxon>
        <taxon>Planctomycetia</taxon>
        <taxon>Pirellulales</taxon>
        <taxon>Pirellulaceae</taxon>
        <taxon>Blastopirellula</taxon>
    </lineage>
</organism>
<dbReference type="OrthoDB" id="289081at2"/>
<dbReference type="InterPro" id="IPR003751">
    <property type="entry name" value="CsrA"/>
</dbReference>
<dbReference type="PANTHER" id="PTHR34984">
    <property type="entry name" value="CARBON STORAGE REGULATOR"/>
    <property type="match status" value="1"/>
</dbReference>
<comment type="subunit">
    <text evidence="4">Homodimer; the beta-strands of each monomer intercalate to form a hydrophobic core, while the alpha-helices form wings that extend away from the core.</text>
</comment>
<feature type="region of interest" description="Disordered" evidence="5">
    <location>
        <begin position="45"/>
        <end position="71"/>
    </location>
</feature>
<dbReference type="GO" id="GO:0045947">
    <property type="term" value="P:negative regulation of translational initiation"/>
    <property type="evidence" value="ECO:0007669"/>
    <property type="project" value="UniProtKB-UniRule"/>
</dbReference>
<evidence type="ECO:0000256" key="2">
    <source>
        <dbReference type="ARBA" id="ARBA00022845"/>
    </source>
</evidence>
<evidence type="ECO:0000256" key="4">
    <source>
        <dbReference type="HAMAP-Rule" id="MF_00167"/>
    </source>
</evidence>
<keyword evidence="4" id="KW-0678">Repressor</keyword>
<dbReference type="GO" id="GO:0006402">
    <property type="term" value="P:mRNA catabolic process"/>
    <property type="evidence" value="ECO:0007669"/>
    <property type="project" value="InterPro"/>
</dbReference>
<dbReference type="GO" id="GO:0048027">
    <property type="term" value="F:mRNA 5'-UTR binding"/>
    <property type="evidence" value="ECO:0007669"/>
    <property type="project" value="UniProtKB-UniRule"/>
</dbReference>
<evidence type="ECO:0000313" key="6">
    <source>
        <dbReference type="EMBL" id="PQO25648.1"/>
    </source>
</evidence>
<keyword evidence="4" id="KW-1005">Bacterial flagellum biogenesis</keyword>
<dbReference type="GO" id="GO:0044781">
    <property type="term" value="P:bacterial-type flagellum organization"/>
    <property type="evidence" value="ECO:0007669"/>
    <property type="project" value="UniProtKB-KW"/>
</dbReference>
<dbReference type="AlphaFoldDB" id="A0A2S8F0F1"/>
<reference evidence="6 7" key="1">
    <citation type="submission" date="2018-02" db="EMBL/GenBank/DDBJ databases">
        <title>Comparative genomes isolates from brazilian mangrove.</title>
        <authorList>
            <person name="Araujo J.E."/>
            <person name="Taketani R.G."/>
            <person name="Silva M.C.P."/>
            <person name="Loureco M.V."/>
            <person name="Andreote F.D."/>
        </authorList>
    </citation>
    <scope>NUCLEOTIDE SEQUENCE [LARGE SCALE GENOMIC DNA]</scope>
    <source>
        <strain evidence="6 7">HEX-2 MGV</strain>
    </source>
</reference>
<dbReference type="EMBL" id="PUIA01000074">
    <property type="protein sequence ID" value="PQO25648.1"/>
    <property type="molecule type" value="Genomic_DNA"/>
</dbReference>